<feature type="transmembrane region" description="Helical" evidence="6">
    <location>
        <begin position="406"/>
        <end position="431"/>
    </location>
</feature>
<evidence type="ECO:0000256" key="4">
    <source>
        <dbReference type="ARBA" id="ARBA00022989"/>
    </source>
</evidence>
<feature type="transmembrane region" description="Helical" evidence="6">
    <location>
        <begin position="118"/>
        <end position="136"/>
    </location>
</feature>
<keyword evidence="5 6" id="KW-0472">Membrane</keyword>
<keyword evidence="3 6" id="KW-0812">Transmembrane</keyword>
<dbReference type="InterPro" id="IPR020846">
    <property type="entry name" value="MFS_dom"/>
</dbReference>
<dbReference type="InterPro" id="IPR024671">
    <property type="entry name" value="Atg22-like"/>
</dbReference>
<sequence length="464" mass="50140">MNAAEEMGNKIPFHTSATGIGSEAYIANRWDPESMRTDKVTVAAWGLWDWGSAAFNAVLVTFIFSVYLTDSVGKSLGESALTPTQWYSLAMALSGVAIAGVAPIMGRRTDIRGTRRKAVRIWTLVTFALMASLYFVRNDAPIWFILGVSIMAIASLTFQFAEVNYYAMLKQVSTPDNVGKVSGYGWSMGYFGGIVLLLACYVGFVKTNGDGTAGLLKLSTEHGFNIRMVAVLAACWFLFFGLPVFFRVPEIRPSGGKTDSVGESYRNLFRDLKGLWHNDRNCIFFLISSAIFRDGLAGVFTYGAILAVTVYELDPGDVLIFGVVANVVSAIGAVVGGWLDDRIGPKPIILACLLLMILDAAVLYFVHGPQMFWIFGLILCLFVGPAQSASRTFLSRLSPDGQDGQMFGLYATTGRAVSWLAPLAFGIFAGLFGGDRAGILGIALILAAGALALIRVQDPTRIKP</sequence>
<keyword evidence="4 6" id="KW-1133">Transmembrane helix</keyword>
<dbReference type="GO" id="GO:0022857">
    <property type="term" value="F:transmembrane transporter activity"/>
    <property type="evidence" value="ECO:0007669"/>
    <property type="project" value="InterPro"/>
</dbReference>
<proteinExistence type="predicted"/>
<evidence type="ECO:0000256" key="5">
    <source>
        <dbReference type="ARBA" id="ARBA00023136"/>
    </source>
</evidence>
<feature type="transmembrane region" description="Helical" evidence="6">
    <location>
        <begin position="224"/>
        <end position="246"/>
    </location>
</feature>
<dbReference type="PANTHER" id="PTHR23519">
    <property type="entry name" value="AUTOPHAGY-RELATED PROTEIN 22"/>
    <property type="match status" value="1"/>
</dbReference>
<dbReference type="Gene3D" id="1.20.1250.20">
    <property type="entry name" value="MFS general substrate transporter like domains"/>
    <property type="match status" value="1"/>
</dbReference>
<feature type="transmembrane region" description="Helical" evidence="6">
    <location>
        <begin position="283"/>
        <end position="306"/>
    </location>
</feature>
<gene>
    <name evidence="8" type="ORF">SAMN05660282_01751</name>
</gene>
<dbReference type="SUPFAM" id="SSF103473">
    <property type="entry name" value="MFS general substrate transporter"/>
    <property type="match status" value="1"/>
</dbReference>
<feature type="transmembrane region" description="Helical" evidence="6">
    <location>
        <begin position="437"/>
        <end position="456"/>
    </location>
</feature>
<dbReference type="GO" id="GO:0005886">
    <property type="term" value="C:plasma membrane"/>
    <property type="evidence" value="ECO:0007669"/>
    <property type="project" value="UniProtKB-SubCell"/>
</dbReference>
<reference evidence="8 9" key="1">
    <citation type="submission" date="2016-10" db="EMBL/GenBank/DDBJ databases">
        <authorList>
            <person name="de Groot N.N."/>
        </authorList>
    </citation>
    <scope>NUCLEOTIDE SEQUENCE [LARGE SCALE GENOMIC DNA]</scope>
    <source>
        <strain>J11</strain>
        <strain evidence="9">PG 39</strain>
    </source>
</reference>
<evidence type="ECO:0000313" key="8">
    <source>
        <dbReference type="EMBL" id="SFG72853.1"/>
    </source>
</evidence>
<feature type="transmembrane region" description="Helical" evidence="6">
    <location>
        <begin position="142"/>
        <end position="163"/>
    </location>
</feature>
<dbReference type="AlphaFoldDB" id="A0A1I2U759"/>
<dbReference type="PANTHER" id="PTHR23519:SF1">
    <property type="entry name" value="AUTOPHAGY-RELATED PROTEIN 22"/>
    <property type="match status" value="1"/>
</dbReference>
<feature type="transmembrane region" description="Helical" evidence="6">
    <location>
        <begin position="372"/>
        <end position="394"/>
    </location>
</feature>
<evidence type="ECO:0000256" key="3">
    <source>
        <dbReference type="ARBA" id="ARBA00022692"/>
    </source>
</evidence>
<feature type="transmembrane region" description="Helical" evidence="6">
    <location>
        <begin position="42"/>
        <end position="66"/>
    </location>
</feature>
<name>A0A1I2U759_9CORY</name>
<feature type="transmembrane region" description="Helical" evidence="6">
    <location>
        <begin position="318"/>
        <end position="339"/>
    </location>
</feature>
<organism evidence="8 9">
    <name type="scientific">Corynebacterium spheniscorum</name>
    <dbReference type="NCBI Taxonomy" id="185761"/>
    <lineage>
        <taxon>Bacteria</taxon>
        <taxon>Bacillati</taxon>
        <taxon>Actinomycetota</taxon>
        <taxon>Actinomycetes</taxon>
        <taxon>Mycobacteriales</taxon>
        <taxon>Corynebacteriaceae</taxon>
        <taxon>Corynebacterium</taxon>
    </lineage>
</organism>
<protein>
    <submittedName>
        <fullName evidence="8">MFS transporter, UMF1 family</fullName>
    </submittedName>
</protein>
<keyword evidence="2" id="KW-0813">Transport</keyword>
<dbReference type="InterPro" id="IPR050495">
    <property type="entry name" value="ATG22/LtaA_families"/>
</dbReference>
<dbReference type="Proteomes" id="UP000199065">
    <property type="component" value="Unassembled WGS sequence"/>
</dbReference>
<evidence type="ECO:0000313" key="9">
    <source>
        <dbReference type="Proteomes" id="UP000199065"/>
    </source>
</evidence>
<dbReference type="PROSITE" id="PS50850">
    <property type="entry name" value="MFS"/>
    <property type="match status" value="1"/>
</dbReference>
<feature type="transmembrane region" description="Helical" evidence="6">
    <location>
        <begin position="184"/>
        <end position="204"/>
    </location>
</feature>
<feature type="transmembrane region" description="Helical" evidence="6">
    <location>
        <begin position="86"/>
        <end position="106"/>
    </location>
</feature>
<dbReference type="STRING" id="185761.SAMN05660282_01751"/>
<evidence type="ECO:0000259" key="7">
    <source>
        <dbReference type="PROSITE" id="PS50850"/>
    </source>
</evidence>
<dbReference type="InterPro" id="IPR036259">
    <property type="entry name" value="MFS_trans_sf"/>
</dbReference>
<keyword evidence="9" id="KW-1185">Reference proteome</keyword>
<accession>A0A1I2U759</accession>
<evidence type="ECO:0000256" key="6">
    <source>
        <dbReference type="SAM" id="Phobius"/>
    </source>
</evidence>
<dbReference type="Pfam" id="PF11700">
    <property type="entry name" value="ATG22"/>
    <property type="match status" value="1"/>
</dbReference>
<feature type="transmembrane region" description="Helical" evidence="6">
    <location>
        <begin position="348"/>
        <end position="366"/>
    </location>
</feature>
<evidence type="ECO:0000256" key="1">
    <source>
        <dbReference type="ARBA" id="ARBA00004651"/>
    </source>
</evidence>
<comment type="subcellular location">
    <subcellularLocation>
        <location evidence="1">Cell membrane</location>
        <topology evidence="1">Multi-pass membrane protein</topology>
    </subcellularLocation>
</comment>
<evidence type="ECO:0000256" key="2">
    <source>
        <dbReference type="ARBA" id="ARBA00022448"/>
    </source>
</evidence>
<dbReference type="EMBL" id="FOPJ01000012">
    <property type="protein sequence ID" value="SFG72853.1"/>
    <property type="molecule type" value="Genomic_DNA"/>
</dbReference>
<feature type="domain" description="Major facilitator superfamily (MFS) profile" evidence="7">
    <location>
        <begin position="283"/>
        <end position="464"/>
    </location>
</feature>